<protein>
    <submittedName>
        <fullName evidence="1">Uncharacterized protein</fullName>
    </submittedName>
</protein>
<evidence type="ECO:0000313" key="1">
    <source>
        <dbReference type="EMBL" id="UPL03780.1"/>
    </source>
</evidence>
<sequence>MNIQLNAYKAAGRLSKLVWNNRPSSSLALGKMAEGSSSSSSNPLYFWRETDPVTGYLSQWYYCPFRDDGDEKKTYKTAEHYMMHHKALLFNDEKVALQILRAGHPREVKSLGRKVSNFDEATWNAHRREIVRRGNVLKFTNAVSEEGFQKGTPAKGKSAAKRKYEPIEGSLREMLLSTGEREIVEASPFDRIWGIGFKAADAEAARKSWGQNLLGLELMEVRKILREQGEERETKKQKKEEKNDEDEDGGEETDKKDEDEKDKDE</sequence>
<reference evidence="1" key="1">
    <citation type="submission" date="2021-11" db="EMBL/GenBank/DDBJ databases">
        <title>Fusarium solani-melongenae Genome sequencing and assembly.</title>
        <authorList>
            <person name="Xie S."/>
            <person name="Huang L."/>
            <person name="Zhang X."/>
        </authorList>
    </citation>
    <scope>NUCLEOTIDE SEQUENCE</scope>
    <source>
        <strain evidence="1">CRI 24-3</strain>
    </source>
</reference>
<dbReference type="Proteomes" id="UP000830768">
    <property type="component" value="Chromosome 13"/>
</dbReference>
<keyword evidence="2" id="KW-1185">Reference proteome</keyword>
<organism evidence="1 2">
    <name type="scientific">Fusarium solani subsp. cucurbitae</name>
    <name type="common">Neocosmosporum cucurbitae</name>
    <dbReference type="NCBI Taxonomy" id="2747967"/>
    <lineage>
        <taxon>Eukaryota</taxon>
        <taxon>Fungi</taxon>
        <taxon>Dikarya</taxon>
        <taxon>Ascomycota</taxon>
        <taxon>Pezizomycotina</taxon>
        <taxon>Sordariomycetes</taxon>
        <taxon>Hypocreomycetidae</taxon>
        <taxon>Hypocreales</taxon>
        <taxon>Nectriaceae</taxon>
        <taxon>Fusarium</taxon>
        <taxon>Fusarium solani species complex</taxon>
    </lineage>
</organism>
<accession>A0ACD3ZQZ2</accession>
<evidence type="ECO:0000313" key="2">
    <source>
        <dbReference type="Proteomes" id="UP000830768"/>
    </source>
</evidence>
<dbReference type="EMBL" id="CP090041">
    <property type="protein sequence ID" value="UPL03780.1"/>
    <property type="molecule type" value="Genomic_DNA"/>
</dbReference>
<proteinExistence type="predicted"/>
<gene>
    <name evidence="1" type="ORF">LCI18_014714</name>
</gene>
<name>A0ACD3ZQZ2_FUSSC</name>